<feature type="chain" id="PRO_5046139615" evidence="1">
    <location>
        <begin position="22"/>
        <end position="189"/>
    </location>
</feature>
<gene>
    <name evidence="2" type="ORF">GCM10023184_45340</name>
</gene>
<evidence type="ECO:0000313" key="3">
    <source>
        <dbReference type="Proteomes" id="UP001501725"/>
    </source>
</evidence>
<organism evidence="2 3">
    <name type="scientific">Flaviaesturariibacter amylovorans</name>
    <dbReference type="NCBI Taxonomy" id="1084520"/>
    <lineage>
        <taxon>Bacteria</taxon>
        <taxon>Pseudomonadati</taxon>
        <taxon>Bacteroidota</taxon>
        <taxon>Chitinophagia</taxon>
        <taxon>Chitinophagales</taxon>
        <taxon>Chitinophagaceae</taxon>
        <taxon>Flaviaestuariibacter</taxon>
    </lineage>
</organism>
<keyword evidence="1" id="KW-0732">Signal</keyword>
<name>A0ABP8HTP5_9BACT</name>
<dbReference type="RefSeq" id="WP_345258308.1">
    <property type="nucleotide sequence ID" value="NZ_BAABGY010000019.1"/>
</dbReference>
<evidence type="ECO:0000256" key="1">
    <source>
        <dbReference type="SAM" id="SignalP"/>
    </source>
</evidence>
<reference evidence="3" key="1">
    <citation type="journal article" date="2019" name="Int. J. Syst. Evol. Microbiol.">
        <title>The Global Catalogue of Microorganisms (GCM) 10K type strain sequencing project: providing services to taxonomists for standard genome sequencing and annotation.</title>
        <authorList>
            <consortium name="The Broad Institute Genomics Platform"/>
            <consortium name="The Broad Institute Genome Sequencing Center for Infectious Disease"/>
            <person name="Wu L."/>
            <person name="Ma J."/>
        </authorList>
    </citation>
    <scope>NUCLEOTIDE SEQUENCE [LARGE SCALE GENOMIC DNA]</scope>
    <source>
        <strain evidence="3">JCM 17919</strain>
    </source>
</reference>
<dbReference type="EMBL" id="BAABGY010000019">
    <property type="protein sequence ID" value="GAA4344276.1"/>
    <property type="molecule type" value="Genomic_DNA"/>
</dbReference>
<sequence length="189" mass="21832">MLKTSLILTLLFQALSGAAQLFSYAELVRDAICSIRDEPVITYVDSSLGYYQPFSYFARKGRVEGHLQLRAPEKTAMVFTRAELAAIDHQMASAPPRLWPLQLFANSVRIPTDSTHVLPHYMRTTEFARNRQYRYYYHLSAPVSIRNGSVVIFRMAEMIHHSAGYDFLFIYVCEQQGWKRRMTIRAGAW</sequence>
<feature type="signal peptide" evidence="1">
    <location>
        <begin position="1"/>
        <end position="21"/>
    </location>
</feature>
<keyword evidence="3" id="KW-1185">Reference proteome</keyword>
<protein>
    <submittedName>
        <fullName evidence="2">Uncharacterized protein</fullName>
    </submittedName>
</protein>
<accession>A0ABP8HTP5</accession>
<proteinExistence type="predicted"/>
<comment type="caution">
    <text evidence="2">The sequence shown here is derived from an EMBL/GenBank/DDBJ whole genome shotgun (WGS) entry which is preliminary data.</text>
</comment>
<dbReference type="Proteomes" id="UP001501725">
    <property type="component" value="Unassembled WGS sequence"/>
</dbReference>
<evidence type="ECO:0000313" key="2">
    <source>
        <dbReference type="EMBL" id="GAA4344276.1"/>
    </source>
</evidence>